<dbReference type="EMBL" id="LCBY01000024">
    <property type="protein sequence ID" value="KKS22033.1"/>
    <property type="molecule type" value="Genomic_DNA"/>
</dbReference>
<accession>A0A0G1A9M6</accession>
<dbReference type="Proteomes" id="UP000034371">
    <property type="component" value="Unassembled WGS sequence"/>
</dbReference>
<keyword evidence="1" id="KW-0472">Membrane</keyword>
<gene>
    <name evidence="2" type="ORF">UU78_C0024G0007</name>
</gene>
<comment type="caution">
    <text evidence="2">The sequence shown here is derived from an EMBL/GenBank/DDBJ whole genome shotgun (WGS) entry which is preliminary data.</text>
</comment>
<proteinExistence type="predicted"/>
<sequence length="1344" mass="155228">PERSQELVVAQTIVEEAVKNPKNFQADFVFRGETTPPQDTDLVRVLYDIAEKTKKGQTVVNVKGKLEDWIYELEVSTNDKTEESKREIRKYKDKLLKKWTEMVVDESERQEIDQPSQKRATKSQKEKAAEFWQTNAVAGENARLDQIEKRIRSGSASQRGGQANPPQELKWADVPQAVQDLVSDPSFDQNNPQHKQLRDLVSAAHDLQVHGLFDDRQRTEFARNLAMLNGDIRTNPSLDSLRRRVMNRMSKDVQVARSKQEEEEKEDRAFRTISGQYLTDDEKQNIREGGPAYWEGFKDEIIFLLTADPNSDVSQDQSLQHKISALQDYIRSHGIDYFTKHGIPLNEARRRVSDFVDKTGIDIRDAIHLHNVVRAARASNDITDIVKYFGSVPQETLNELMGRTYTGDKRRIATDAIRLYEQAAIARVAEKYRRHLYLTKKSETTVLSTDEQNELKGGYILLNKDILPLGSLWESLNRKRRRLNVWEKVYTYGRTNNMGTEQAVDALMAESKLVWDQINERMKGKILQEQAISELVAEGKLKTGIQIIFTEDDRDVFYELQREAIHQGIQNPDENSVKLLQAYTDTEKELLESDFEEAGTYYSPVEQIVFDALWTSERVRLDTEYTDRKSKNEFKSPEAEKQWYANEVQRRKNYVRIGIRNARQLMIVTSHLPKINATVGKMAEDVGDATLQGFDMEYLLRGLNHEVMMHQRYGHYGQPVVKEFSHLIYLKFFRDEYGKQLALNRLPEWNALIQQAIEKKDEKGLPDAQTGFREVVKYLNKKLGIPYSMMYTSEYMKIGGILDPGSWRDTLSQRRLVEQILEQTGKLGPIGDPNSNRFEYTLGIQIEVAKDLNSEEVNRASDGFENMKFLLRRMIDERNLTGLNERSSNDEIESAREYVRKRLSPKDIGLIGKMQEKIAAYQVALQGNNQGEITEKRKAVQDLFSSDDFKQVQSELIVERKKYILEQVSFRLPTVIGQFYVEDTYKIINSEFRKNSHLQAEMRAKNLTGSEADAFVNGRIEKIWRELQNALYAVQNDVVRHKIANKDVEKYFGRQAQAFPVLNNYLERFLRNDYNAYADTCFEITKQLRNYFTDMKQGKTGRARGMSGDDAKFVGIEQLTMNARFTLPITRLADSLYEERQLGFEGGDSVLKRRNHEIEVMAKMMPGLLDGVITGIHKTEMAEIVKQIGAFVKEYAGVYEPKEGAPRGKNILEAWIEMVKAPALLESNPILEKPFRWLAGNDNKQFRDFVMEQGGSRLMKLTRDPNDPILQKNEQRQLVDMAWTVDAFLQQPEMFNQLYHEFHLTNKDLSKYQMQAILPYIAIALALLIVVEGWAILQQGEEES</sequence>
<keyword evidence="1" id="KW-0812">Transmembrane</keyword>
<feature type="non-terminal residue" evidence="2">
    <location>
        <position position="1"/>
    </location>
</feature>
<evidence type="ECO:0000313" key="2">
    <source>
        <dbReference type="EMBL" id="KKS22033.1"/>
    </source>
</evidence>
<reference evidence="2 3" key="1">
    <citation type="journal article" date="2015" name="Nature">
        <title>rRNA introns, odd ribosomes, and small enigmatic genomes across a large radiation of phyla.</title>
        <authorList>
            <person name="Brown C.T."/>
            <person name="Hug L.A."/>
            <person name="Thomas B.C."/>
            <person name="Sharon I."/>
            <person name="Castelle C.J."/>
            <person name="Singh A."/>
            <person name="Wilkins M.J."/>
            <person name="Williams K.H."/>
            <person name="Banfield J.F."/>
        </authorList>
    </citation>
    <scope>NUCLEOTIDE SEQUENCE [LARGE SCALE GENOMIC DNA]</scope>
</reference>
<organism evidence="2 3">
    <name type="scientific">Candidatus Roizmanbacteria bacterium GW2011_GWC2_41_7</name>
    <dbReference type="NCBI Taxonomy" id="1618487"/>
    <lineage>
        <taxon>Bacteria</taxon>
        <taxon>Candidatus Roizmaniibacteriota</taxon>
    </lineage>
</organism>
<evidence type="ECO:0000313" key="3">
    <source>
        <dbReference type="Proteomes" id="UP000034371"/>
    </source>
</evidence>
<keyword evidence="1" id="KW-1133">Transmembrane helix</keyword>
<name>A0A0G1A9M6_9BACT</name>
<protein>
    <submittedName>
        <fullName evidence="2">Uncharacterized protein</fullName>
    </submittedName>
</protein>
<evidence type="ECO:0000256" key="1">
    <source>
        <dbReference type="SAM" id="Phobius"/>
    </source>
</evidence>
<feature type="transmembrane region" description="Helical" evidence="1">
    <location>
        <begin position="1317"/>
        <end position="1337"/>
    </location>
</feature>